<proteinExistence type="predicted"/>
<dbReference type="PANTHER" id="PTHR45588">
    <property type="entry name" value="TPR DOMAIN-CONTAINING PROTEIN"/>
    <property type="match status" value="1"/>
</dbReference>
<feature type="non-terminal residue" evidence="1">
    <location>
        <position position="293"/>
    </location>
</feature>
<feature type="non-terminal residue" evidence="1">
    <location>
        <position position="1"/>
    </location>
</feature>
<protein>
    <submittedName>
        <fullName evidence="1">Uncharacterized protein</fullName>
    </submittedName>
</protein>
<sequence length="293" mass="32409">PFINSLMTNANGPLAYEAAQKAFELIEETDDPVEKALIRAMSIRYAETHDPDQRAALDSTYSQAMAEIYQANQDDLDVGTLYAESLMILNTARWGYNTSDPFVQSIHTVLEGVLDADINHPGACHLYIHATEATAAAYKAEDCADLLMTAVPGSSHLNHMPSHNYNVLGRWGKAVRSNAMAWRSDQRAADGRGVSYAATHNLHMLFYAGSMDGQGQVSAAAAEEYADQVDGGVFYHSMVLLRFGEFREVLELTEEPEQELRKGLWEFSRGYAHLRTGSPDSASVYLERIDHKA</sequence>
<dbReference type="PANTHER" id="PTHR45588:SF1">
    <property type="entry name" value="WW DOMAIN-CONTAINING PROTEIN"/>
    <property type="match status" value="1"/>
</dbReference>
<dbReference type="EMBL" id="UINC01144601">
    <property type="protein sequence ID" value="SVD34212.1"/>
    <property type="molecule type" value="Genomic_DNA"/>
</dbReference>
<accession>A0A382UJ92</accession>
<name>A0A382UJ92_9ZZZZ</name>
<evidence type="ECO:0000313" key="1">
    <source>
        <dbReference type="EMBL" id="SVD34212.1"/>
    </source>
</evidence>
<gene>
    <name evidence="1" type="ORF">METZ01_LOCUS387066</name>
</gene>
<organism evidence="1">
    <name type="scientific">marine metagenome</name>
    <dbReference type="NCBI Taxonomy" id="408172"/>
    <lineage>
        <taxon>unclassified sequences</taxon>
        <taxon>metagenomes</taxon>
        <taxon>ecological metagenomes</taxon>
    </lineage>
</organism>
<dbReference type="AlphaFoldDB" id="A0A382UJ92"/>
<reference evidence="1" key="1">
    <citation type="submission" date="2018-05" db="EMBL/GenBank/DDBJ databases">
        <authorList>
            <person name="Lanie J.A."/>
            <person name="Ng W.-L."/>
            <person name="Kazmierczak K.M."/>
            <person name="Andrzejewski T.M."/>
            <person name="Davidsen T.M."/>
            <person name="Wayne K.J."/>
            <person name="Tettelin H."/>
            <person name="Glass J.I."/>
            <person name="Rusch D."/>
            <person name="Podicherti R."/>
            <person name="Tsui H.-C.T."/>
            <person name="Winkler M.E."/>
        </authorList>
    </citation>
    <scope>NUCLEOTIDE SEQUENCE</scope>
</reference>